<gene>
    <name evidence="2" type="ORF">Krac_0336</name>
</gene>
<reference evidence="2 3" key="1">
    <citation type="journal article" date="2011" name="Stand. Genomic Sci.">
        <title>Non-contiguous finished genome sequence and contextual data of the filamentous soil bacterium Ktedonobacter racemifer type strain (SOSP1-21).</title>
        <authorList>
            <person name="Chang Y.J."/>
            <person name="Land M."/>
            <person name="Hauser L."/>
            <person name="Chertkov O."/>
            <person name="Del Rio T.G."/>
            <person name="Nolan M."/>
            <person name="Copeland A."/>
            <person name="Tice H."/>
            <person name="Cheng J.F."/>
            <person name="Lucas S."/>
            <person name="Han C."/>
            <person name="Goodwin L."/>
            <person name="Pitluck S."/>
            <person name="Ivanova N."/>
            <person name="Ovchinikova G."/>
            <person name="Pati A."/>
            <person name="Chen A."/>
            <person name="Palaniappan K."/>
            <person name="Mavromatis K."/>
            <person name="Liolios K."/>
            <person name="Brettin T."/>
            <person name="Fiebig A."/>
            <person name="Rohde M."/>
            <person name="Abt B."/>
            <person name="Goker M."/>
            <person name="Detter J.C."/>
            <person name="Woyke T."/>
            <person name="Bristow J."/>
            <person name="Eisen J.A."/>
            <person name="Markowitz V."/>
            <person name="Hugenholtz P."/>
            <person name="Kyrpides N.C."/>
            <person name="Klenk H.P."/>
            <person name="Lapidus A."/>
        </authorList>
    </citation>
    <scope>NUCLEOTIDE SEQUENCE [LARGE SCALE GENOMIC DNA]</scope>
    <source>
        <strain evidence="3">DSM 44963</strain>
    </source>
</reference>
<keyword evidence="3" id="KW-1185">Reference proteome</keyword>
<dbReference type="InterPro" id="IPR013830">
    <property type="entry name" value="SGNH_hydro"/>
</dbReference>
<organism evidence="2 3">
    <name type="scientific">Ktedonobacter racemifer DSM 44963</name>
    <dbReference type="NCBI Taxonomy" id="485913"/>
    <lineage>
        <taxon>Bacteria</taxon>
        <taxon>Bacillati</taxon>
        <taxon>Chloroflexota</taxon>
        <taxon>Ktedonobacteria</taxon>
        <taxon>Ktedonobacterales</taxon>
        <taxon>Ktedonobacteraceae</taxon>
        <taxon>Ktedonobacter</taxon>
    </lineage>
</organism>
<dbReference type="SUPFAM" id="SSF52266">
    <property type="entry name" value="SGNH hydrolase"/>
    <property type="match status" value="1"/>
</dbReference>
<dbReference type="EMBL" id="ADVG01000005">
    <property type="protein sequence ID" value="EFH79823.1"/>
    <property type="molecule type" value="Genomic_DNA"/>
</dbReference>
<dbReference type="RefSeq" id="WP_007921954.1">
    <property type="nucleotide sequence ID" value="NZ_ADVG01000005.1"/>
</dbReference>
<dbReference type="PANTHER" id="PTHR43784">
    <property type="entry name" value="GDSL-LIKE LIPASE/ACYLHYDROLASE, PUTATIVE (AFU_ORTHOLOGUE AFUA_2G00820)-RELATED"/>
    <property type="match status" value="1"/>
</dbReference>
<proteinExistence type="predicted"/>
<dbReference type="InParanoid" id="D6U7G2"/>
<feature type="domain" description="SGNH hydrolase-type esterase" evidence="1">
    <location>
        <begin position="48"/>
        <end position="232"/>
    </location>
</feature>
<dbReference type="AlphaFoldDB" id="D6U7G2"/>
<sequence length="248" mass="27060">MSTPGARNASTLPAAENLFPAYPLMTTAWWALTSVEVLPEQPTNVVVALGDSATDSAFSTVDTNRRYPDYLAHRLAARGKAGFLSVLNAGISWNELLATRFSATGKATVQRFAWDVLGQAAVTDVIVQIGINDLHNNAQASTIIDGIQQLATLARTHHLRIFGSTILPGSYTPEQAVQWRSVNSWLREQGDQWFDGVFDFAAALSHPEDETRLDPRWNSGDDIHPNDAGYQRMAEAVDLAKLTGNLVL</sequence>
<evidence type="ECO:0000313" key="3">
    <source>
        <dbReference type="Proteomes" id="UP000004508"/>
    </source>
</evidence>
<dbReference type="InterPro" id="IPR036514">
    <property type="entry name" value="SGNH_hydro_sf"/>
</dbReference>
<name>D6U7G2_KTERA</name>
<dbReference type="InterPro" id="IPR053140">
    <property type="entry name" value="GDSL_Rv0518-like"/>
</dbReference>
<comment type="caution">
    <text evidence="2">The sequence shown here is derived from an EMBL/GenBank/DDBJ whole genome shotgun (WGS) entry which is preliminary data.</text>
</comment>
<dbReference type="Proteomes" id="UP000004508">
    <property type="component" value="Unassembled WGS sequence"/>
</dbReference>
<evidence type="ECO:0000313" key="2">
    <source>
        <dbReference type="EMBL" id="EFH79823.1"/>
    </source>
</evidence>
<dbReference type="PANTHER" id="PTHR43784:SF2">
    <property type="entry name" value="GDSL-LIKE LIPASE_ACYLHYDROLASE, PUTATIVE (AFU_ORTHOLOGUE AFUA_2G00820)-RELATED"/>
    <property type="match status" value="1"/>
</dbReference>
<accession>D6U7G2</accession>
<dbReference type="STRING" id="485913.Krac_0336"/>
<protein>
    <submittedName>
        <fullName evidence="2">Lipolytic protein G-D-S-L family</fullName>
    </submittedName>
</protein>
<dbReference type="Pfam" id="PF13472">
    <property type="entry name" value="Lipase_GDSL_2"/>
    <property type="match status" value="1"/>
</dbReference>
<dbReference type="OrthoDB" id="1828825at2"/>
<dbReference type="Gene3D" id="3.40.50.1110">
    <property type="entry name" value="SGNH hydrolase"/>
    <property type="match status" value="1"/>
</dbReference>
<evidence type="ECO:0000259" key="1">
    <source>
        <dbReference type="Pfam" id="PF13472"/>
    </source>
</evidence>
<dbReference type="eggNOG" id="COG2755">
    <property type="taxonomic scope" value="Bacteria"/>
</dbReference>